<sequence length="266" mass="30230">MHKSGLVSATFRNLTVEEIIALAIEGNLSGIEWGSDIHVIPGEFERARQVSELMRKAGLESVAYGSYYRVGEIQQVHSFEKILETAIQLEAPAIRVWAGQKSSDEATVAYRSEVIKDAKRISLMAKKVGLKIYVEYHGRTLTDTPESAQELMEAIAQENIFLYWQVAIGLEASEHLNSISRLIKWLAHVHVFHWEDTERLPLLQGASVWETYIAVFSRFSNSEIADRYFMLEFVKDDDKKQFLQDAHALNRLLAENTKNSSERLGS</sequence>
<dbReference type="EMBL" id="FNQH01000004">
    <property type="protein sequence ID" value="SEA67204.1"/>
    <property type="molecule type" value="Genomic_DNA"/>
</dbReference>
<keyword evidence="3" id="KW-1185">Reference proteome</keyword>
<dbReference type="Pfam" id="PF01261">
    <property type="entry name" value="AP_endonuc_2"/>
    <property type="match status" value="1"/>
</dbReference>
<proteinExistence type="predicted"/>
<dbReference type="InterPro" id="IPR036237">
    <property type="entry name" value="Xyl_isomerase-like_sf"/>
</dbReference>
<accession>A0AB38A2L8</accession>
<gene>
    <name evidence="2" type="ORF">SAMN04488525_104147</name>
</gene>
<dbReference type="InterPro" id="IPR013022">
    <property type="entry name" value="Xyl_isomerase-like_TIM-brl"/>
</dbReference>
<organism evidence="2 3">
    <name type="scientific">Trichococcus collinsii</name>
    <dbReference type="NCBI Taxonomy" id="157076"/>
    <lineage>
        <taxon>Bacteria</taxon>
        <taxon>Bacillati</taxon>
        <taxon>Bacillota</taxon>
        <taxon>Bacilli</taxon>
        <taxon>Lactobacillales</taxon>
        <taxon>Carnobacteriaceae</taxon>
        <taxon>Trichococcus</taxon>
    </lineage>
</organism>
<dbReference type="GO" id="GO:0016853">
    <property type="term" value="F:isomerase activity"/>
    <property type="evidence" value="ECO:0007669"/>
    <property type="project" value="UniProtKB-KW"/>
</dbReference>
<dbReference type="PANTHER" id="PTHR12110:SF41">
    <property type="entry name" value="INOSOSE DEHYDRATASE"/>
    <property type="match status" value="1"/>
</dbReference>
<dbReference type="RefSeq" id="WP_176974240.1">
    <property type="nucleotide sequence ID" value="NZ_FJNA01000002.1"/>
</dbReference>
<dbReference type="Proteomes" id="UP000199042">
    <property type="component" value="Unassembled WGS sequence"/>
</dbReference>
<dbReference type="SUPFAM" id="SSF51658">
    <property type="entry name" value="Xylose isomerase-like"/>
    <property type="match status" value="1"/>
</dbReference>
<feature type="domain" description="Xylose isomerase-like TIM barrel" evidence="1">
    <location>
        <begin position="28"/>
        <end position="243"/>
    </location>
</feature>
<evidence type="ECO:0000313" key="2">
    <source>
        <dbReference type="EMBL" id="SEA67204.1"/>
    </source>
</evidence>
<dbReference type="Gene3D" id="3.20.20.150">
    <property type="entry name" value="Divalent-metal-dependent TIM barrel enzymes"/>
    <property type="match status" value="1"/>
</dbReference>
<evidence type="ECO:0000259" key="1">
    <source>
        <dbReference type="Pfam" id="PF01261"/>
    </source>
</evidence>
<protein>
    <submittedName>
        <fullName evidence="2">Sugar phosphate isomerase/epimerase</fullName>
    </submittedName>
</protein>
<dbReference type="AlphaFoldDB" id="A0AB38A2L8"/>
<comment type="caution">
    <text evidence="2">The sequence shown here is derived from an EMBL/GenBank/DDBJ whole genome shotgun (WGS) entry which is preliminary data.</text>
</comment>
<name>A0AB38A2L8_9LACT</name>
<keyword evidence="2" id="KW-0413">Isomerase</keyword>
<dbReference type="InterPro" id="IPR050312">
    <property type="entry name" value="IolE/XylAMocC-like"/>
</dbReference>
<evidence type="ECO:0000313" key="3">
    <source>
        <dbReference type="Proteomes" id="UP000199042"/>
    </source>
</evidence>
<reference evidence="2 3" key="1">
    <citation type="submission" date="2016-10" db="EMBL/GenBank/DDBJ databases">
        <authorList>
            <person name="Varghese N."/>
            <person name="Submissions S."/>
        </authorList>
    </citation>
    <scope>NUCLEOTIDE SEQUENCE [LARGE SCALE GENOMIC DNA]</scope>
    <source>
        <strain evidence="2 3">DSM 14526</strain>
    </source>
</reference>
<dbReference type="PANTHER" id="PTHR12110">
    <property type="entry name" value="HYDROXYPYRUVATE ISOMERASE"/>
    <property type="match status" value="1"/>
</dbReference>